<accession>A0AAV2YR24</accession>
<keyword evidence="1" id="KW-0175">Coiled coil</keyword>
<reference evidence="3" key="1">
    <citation type="submission" date="2022-11" db="EMBL/GenBank/DDBJ databases">
        <authorList>
            <person name="Morgan W.R."/>
            <person name="Tartar A."/>
        </authorList>
    </citation>
    <scope>NUCLEOTIDE SEQUENCE</scope>
    <source>
        <strain evidence="3">ARSEF 373</strain>
    </source>
</reference>
<sequence>MKTQKLNVFNIGVTFLTMSLASQLVSYKQRNQAITAEKEQLEERVEVLEALVKSLGGTLPNAEEVAANQEKLAAEKAEAEKAAAAAEERAIAAALVGGSDGKKKGMLI</sequence>
<proteinExistence type="predicted"/>
<name>A0AAV2YR24_9STRA</name>
<dbReference type="Proteomes" id="UP001146120">
    <property type="component" value="Unassembled WGS sequence"/>
</dbReference>
<organism evidence="3 4">
    <name type="scientific">Lagenidium giganteum</name>
    <dbReference type="NCBI Taxonomy" id="4803"/>
    <lineage>
        <taxon>Eukaryota</taxon>
        <taxon>Sar</taxon>
        <taxon>Stramenopiles</taxon>
        <taxon>Oomycota</taxon>
        <taxon>Peronosporomycetes</taxon>
        <taxon>Pythiales</taxon>
        <taxon>Pythiaceae</taxon>
    </lineage>
</organism>
<dbReference type="EMBL" id="DAKRPA010000186">
    <property type="protein sequence ID" value="DAZ95886.1"/>
    <property type="molecule type" value="Genomic_DNA"/>
</dbReference>
<dbReference type="AlphaFoldDB" id="A0AAV2YR24"/>
<feature type="signal peptide" evidence="2">
    <location>
        <begin position="1"/>
        <end position="21"/>
    </location>
</feature>
<feature type="chain" id="PRO_5043449929" evidence="2">
    <location>
        <begin position="22"/>
        <end position="108"/>
    </location>
</feature>
<keyword evidence="4" id="KW-1185">Reference proteome</keyword>
<feature type="coiled-coil region" evidence="1">
    <location>
        <begin position="24"/>
        <end position="89"/>
    </location>
</feature>
<evidence type="ECO:0000256" key="1">
    <source>
        <dbReference type="SAM" id="Coils"/>
    </source>
</evidence>
<evidence type="ECO:0000256" key="2">
    <source>
        <dbReference type="SAM" id="SignalP"/>
    </source>
</evidence>
<evidence type="ECO:0000313" key="4">
    <source>
        <dbReference type="Proteomes" id="UP001146120"/>
    </source>
</evidence>
<reference evidence="3" key="2">
    <citation type="journal article" date="2023" name="Microbiol Resour">
        <title>Decontamination and Annotation of the Draft Genome Sequence of the Oomycete Lagenidium giganteum ARSEF 373.</title>
        <authorList>
            <person name="Morgan W.R."/>
            <person name="Tartar A."/>
        </authorList>
    </citation>
    <scope>NUCLEOTIDE SEQUENCE</scope>
    <source>
        <strain evidence="3">ARSEF 373</strain>
    </source>
</reference>
<gene>
    <name evidence="3" type="ORF">N0F65_009088</name>
</gene>
<evidence type="ECO:0000313" key="3">
    <source>
        <dbReference type="EMBL" id="DAZ95886.1"/>
    </source>
</evidence>
<comment type="caution">
    <text evidence="3">The sequence shown here is derived from an EMBL/GenBank/DDBJ whole genome shotgun (WGS) entry which is preliminary data.</text>
</comment>
<protein>
    <submittedName>
        <fullName evidence="3">Uncharacterized protein</fullName>
    </submittedName>
</protein>
<keyword evidence="2" id="KW-0732">Signal</keyword>